<dbReference type="AlphaFoldDB" id="A0A0A9CGD7"/>
<dbReference type="EMBL" id="GBRH01224372">
    <property type="protein sequence ID" value="JAD73523.1"/>
    <property type="molecule type" value="Transcribed_RNA"/>
</dbReference>
<organism evidence="1">
    <name type="scientific">Arundo donax</name>
    <name type="common">Giant reed</name>
    <name type="synonym">Donax arundinaceus</name>
    <dbReference type="NCBI Taxonomy" id="35708"/>
    <lineage>
        <taxon>Eukaryota</taxon>
        <taxon>Viridiplantae</taxon>
        <taxon>Streptophyta</taxon>
        <taxon>Embryophyta</taxon>
        <taxon>Tracheophyta</taxon>
        <taxon>Spermatophyta</taxon>
        <taxon>Magnoliopsida</taxon>
        <taxon>Liliopsida</taxon>
        <taxon>Poales</taxon>
        <taxon>Poaceae</taxon>
        <taxon>PACMAD clade</taxon>
        <taxon>Arundinoideae</taxon>
        <taxon>Arundineae</taxon>
        <taxon>Arundo</taxon>
    </lineage>
</organism>
<evidence type="ECO:0000313" key="1">
    <source>
        <dbReference type="EMBL" id="JAD73523.1"/>
    </source>
</evidence>
<sequence length="38" mass="3954">MWYGGCSEGGLKICSRLGQDSAVYTTSAGSGHVPRAHN</sequence>
<name>A0A0A9CGD7_ARUDO</name>
<protein>
    <submittedName>
        <fullName evidence="1">Uncharacterized protein</fullName>
    </submittedName>
</protein>
<reference evidence="1" key="2">
    <citation type="journal article" date="2015" name="Data Brief">
        <title>Shoot transcriptome of the giant reed, Arundo donax.</title>
        <authorList>
            <person name="Barrero R.A."/>
            <person name="Guerrero F.D."/>
            <person name="Moolhuijzen P."/>
            <person name="Goolsby J.A."/>
            <person name="Tidwell J."/>
            <person name="Bellgard S.E."/>
            <person name="Bellgard M.I."/>
        </authorList>
    </citation>
    <scope>NUCLEOTIDE SEQUENCE</scope>
    <source>
        <tissue evidence="1">Shoot tissue taken approximately 20 cm above the soil surface</tissue>
    </source>
</reference>
<proteinExistence type="predicted"/>
<accession>A0A0A9CGD7</accession>
<reference evidence="1" key="1">
    <citation type="submission" date="2014-09" db="EMBL/GenBank/DDBJ databases">
        <authorList>
            <person name="Magalhaes I.L.F."/>
            <person name="Oliveira U."/>
            <person name="Santos F.R."/>
            <person name="Vidigal T.H.D.A."/>
            <person name="Brescovit A.D."/>
            <person name="Santos A.J."/>
        </authorList>
    </citation>
    <scope>NUCLEOTIDE SEQUENCE</scope>
    <source>
        <tissue evidence="1">Shoot tissue taken approximately 20 cm above the soil surface</tissue>
    </source>
</reference>